<dbReference type="Pfam" id="PF10321">
    <property type="entry name" value="7TM_GPCR_Srt"/>
    <property type="match status" value="1"/>
</dbReference>
<dbReference type="Proteomes" id="UP001175271">
    <property type="component" value="Unassembled WGS sequence"/>
</dbReference>
<dbReference type="SUPFAM" id="SSF81321">
    <property type="entry name" value="Family A G protein-coupled receptor-like"/>
    <property type="match status" value="1"/>
</dbReference>
<evidence type="ECO:0000313" key="2">
    <source>
        <dbReference type="EMBL" id="KAK0402290.1"/>
    </source>
</evidence>
<dbReference type="PANTHER" id="PTHR23021">
    <property type="entry name" value="SERPENTINE RECEPTOR, CLASS T"/>
    <property type="match status" value="1"/>
</dbReference>
<reference evidence="2" key="1">
    <citation type="submission" date="2023-06" db="EMBL/GenBank/DDBJ databases">
        <title>Genomic analysis of the entomopathogenic nematode Steinernema hermaphroditum.</title>
        <authorList>
            <person name="Schwarz E.M."/>
            <person name="Heppert J.K."/>
            <person name="Baniya A."/>
            <person name="Schwartz H.T."/>
            <person name="Tan C.-H."/>
            <person name="Antoshechkin I."/>
            <person name="Sternberg P.W."/>
            <person name="Goodrich-Blair H."/>
            <person name="Dillman A.R."/>
        </authorList>
    </citation>
    <scope>NUCLEOTIDE SEQUENCE</scope>
    <source>
        <strain evidence="2">PS9179</strain>
        <tissue evidence="2">Whole animal</tissue>
    </source>
</reference>
<keyword evidence="1" id="KW-1133">Transmembrane helix</keyword>
<dbReference type="InterPro" id="IPR019425">
    <property type="entry name" value="7TM_GPCR_serpentine_rcpt_Srt"/>
</dbReference>
<protein>
    <recommendedName>
        <fullName evidence="4">Serpentine receptor class gamma</fullName>
    </recommendedName>
</protein>
<proteinExistence type="predicted"/>
<evidence type="ECO:0008006" key="4">
    <source>
        <dbReference type="Google" id="ProtNLM"/>
    </source>
</evidence>
<feature type="transmembrane region" description="Helical" evidence="1">
    <location>
        <begin position="106"/>
        <end position="130"/>
    </location>
</feature>
<name>A0AA39LM93_9BILA</name>
<dbReference type="Gene3D" id="1.20.1070.10">
    <property type="entry name" value="Rhodopsin 7-helix transmembrane proteins"/>
    <property type="match status" value="1"/>
</dbReference>
<dbReference type="AlphaFoldDB" id="A0AA39LM93"/>
<feature type="transmembrane region" description="Helical" evidence="1">
    <location>
        <begin position="205"/>
        <end position="224"/>
    </location>
</feature>
<organism evidence="2 3">
    <name type="scientific">Steinernema hermaphroditum</name>
    <dbReference type="NCBI Taxonomy" id="289476"/>
    <lineage>
        <taxon>Eukaryota</taxon>
        <taxon>Metazoa</taxon>
        <taxon>Ecdysozoa</taxon>
        <taxon>Nematoda</taxon>
        <taxon>Chromadorea</taxon>
        <taxon>Rhabditida</taxon>
        <taxon>Tylenchina</taxon>
        <taxon>Panagrolaimomorpha</taxon>
        <taxon>Strongyloidoidea</taxon>
        <taxon>Steinernematidae</taxon>
        <taxon>Steinernema</taxon>
    </lineage>
</organism>
<feature type="transmembrane region" description="Helical" evidence="1">
    <location>
        <begin position="151"/>
        <end position="167"/>
    </location>
</feature>
<gene>
    <name evidence="2" type="ORF">QR680_016252</name>
</gene>
<accession>A0AA39LM93</accession>
<evidence type="ECO:0000256" key="1">
    <source>
        <dbReference type="SAM" id="Phobius"/>
    </source>
</evidence>
<keyword evidence="1" id="KW-0812">Transmembrane</keyword>
<feature type="transmembrane region" description="Helical" evidence="1">
    <location>
        <begin position="245"/>
        <end position="263"/>
    </location>
</feature>
<feature type="transmembrane region" description="Helical" evidence="1">
    <location>
        <begin position="275"/>
        <end position="297"/>
    </location>
</feature>
<feature type="transmembrane region" description="Helical" evidence="1">
    <location>
        <begin position="35"/>
        <end position="59"/>
    </location>
</feature>
<keyword evidence="1" id="KW-0472">Membrane</keyword>
<comment type="caution">
    <text evidence="2">The sequence shown here is derived from an EMBL/GenBank/DDBJ whole genome shotgun (WGS) entry which is preliminary data.</text>
</comment>
<keyword evidence="3" id="KW-1185">Reference proteome</keyword>
<dbReference type="EMBL" id="JAUCMV010000004">
    <property type="protein sequence ID" value="KAK0402290.1"/>
    <property type="molecule type" value="Genomic_DNA"/>
</dbReference>
<evidence type="ECO:0000313" key="3">
    <source>
        <dbReference type="Proteomes" id="UP001175271"/>
    </source>
</evidence>
<sequence length="328" mass="37270">MDLFLFHHEEWQRKYNCSMRTNEEWYSYGQPNIPMGVYCIVVGCFFMTCSLPCVFVMIASKQLRIHSAYKMMAFLTTQQCCSLVINCFITGTMFIEGAVYCNHPYLLYFAGAAMFGLWEAQSLTCVLLAFSRLVDFWKISLIAKLFQGNRVLFWFPFPILLGLYYIFEPHPALFNSKALNWLSDPYRGMTGIPHDRTLYNGTKGIIANGTFMITTGVLNVLLIISIVWKSKDAQTSTLSKLQRCVTIQALVVCSLEFATSFTYEYMNFAKVTPALNLISIIVYQASCGIGGVIYLLFNKTIRAHLKKLLKKSNKTTAVYVVTAVNSFT</sequence>
<dbReference type="PANTHER" id="PTHR23021:SF11">
    <property type="entry name" value="SERPENTINE RECEPTOR, CLASS T"/>
    <property type="match status" value="1"/>
</dbReference>
<feature type="transmembrane region" description="Helical" evidence="1">
    <location>
        <begin position="80"/>
        <end position="100"/>
    </location>
</feature>